<sequence length="100" mass="10473">MPDITVEVESDVVNVTMDDDPTVFTVQIGGPTGTSGSGGSYRHEQTSASAEWVIEHGLSQPISACHIVCDGAQTLAPWVEVEGSVTISFGKPYTGYAVLS</sequence>
<reference evidence="1 2" key="1">
    <citation type="submission" date="2016-10" db="EMBL/GenBank/DDBJ databases">
        <title>Evaluation of Human, Veterinary and Environmental Mycobacterium chelonae Isolates by Core Genome Phylogenomic Analysis, Targeted Gene Comparison, and Anti-microbial Susceptibility Patterns: A Tale of Mistaken Identities.</title>
        <authorList>
            <person name="Fogelson S.B."/>
            <person name="Camus A.C."/>
            <person name="Lorenz W."/>
            <person name="Vasireddy R."/>
            <person name="Vasireddy S."/>
            <person name="Smith T."/>
            <person name="Brown-Elliott B.A."/>
            <person name="Wallace R.J.Jr."/>
            <person name="Hasan N.A."/>
            <person name="Reischl U."/>
            <person name="Sanchez S."/>
        </authorList>
    </citation>
    <scope>NUCLEOTIDE SEQUENCE [LARGE SCALE GENOMIC DNA]</scope>
    <source>
        <strain evidence="1 2">15515</strain>
    </source>
</reference>
<name>A0A1S1LD23_MYCCH</name>
<dbReference type="EMBL" id="MLIQ01000032">
    <property type="protein sequence ID" value="OHU47595.1"/>
    <property type="molecule type" value="Genomic_DNA"/>
</dbReference>
<comment type="caution">
    <text evidence="1">The sequence shown here is derived from an EMBL/GenBank/DDBJ whole genome shotgun (WGS) entry which is preliminary data.</text>
</comment>
<proteinExistence type="predicted"/>
<evidence type="ECO:0000313" key="2">
    <source>
        <dbReference type="Proteomes" id="UP000180043"/>
    </source>
</evidence>
<organism evidence="1 2">
    <name type="scientific">Mycobacteroides chelonae</name>
    <name type="common">Mycobacterium chelonae</name>
    <dbReference type="NCBI Taxonomy" id="1774"/>
    <lineage>
        <taxon>Bacteria</taxon>
        <taxon>Bacillati</taxon>
        <taxon>Actinomycetota</taxon>
        <taxon>Actinomycetes</taxon>
        <taxon>Mycobacteriales</taxon>
        <taxon>Mycobacteriaceae</taxon>
        <taxon>Mycobacteroides</taxon>
    </lineage>
</organism>
<dbReference type="RefSeq" id="WP_070947739.1">
    <property type="nucleotide sequence ID" value="NZ_MLIQ01000032.1"/>
</dbReference>
<protein>
    <submittedName>
        <fullName evidence="1">Uncharacterized protein</fullName>
    </submittedName>
</protein>
<accession>A0A1S1LD23</accession>
<dbReference type="Proteomes" id="UP000180043">
    <property type="component" value="Unassembled WGS sequence"/>
</dbReference>
<evidence type="ECO:0000313" key="1">
    <source>
        <dbReference type="EMBL" id="OHU47595.1"/>
    </source>
</evidence>
<gene>
    <name evidence="1" type="ORF">BKG82_24815</name>
</gene>
<dbReference type="AlphaFoldDB" id="A0A1S1LD23"/>